<gene>
    <name evidence="2" type="ORF">GCM10022254_55550</name>
</gene>
<organism evidence="2 3">
    <name type="scientific">Actinomadura meridiana</name>
    <dbReference type="NCBI Taxonomy" id="559626"/>
    <lineage>
        <taxon>Bacteria</taxon>
        <taxon>Bacillati</taxon>
        <taxon>Actinomycetota</taxon>
        <taxon>Actinomycetes</taxon>
        <taxon>Streptosporangiales</taxon>
        <taxon>Thermomonosporaceae</taxon>
        <taxon>Actinomadura</taxon>
    </lineage>
</organism>
<feature type="region of interest" description="Disordered" evidence="1">
    <location>
        <begin position="1"/>
        <end position="23"/>
    </location>
</feature>
<comment type="caution">
    <text evidence="2">The sequence shown here is derived from an EMBL/GenBank/DDBJ whole genome shotgun (WGS) entry which is preliminary data.</text>
</comment>
<name>A0ABP8CFV0_9ACTN</name>
<reference evidence="3" key="1">
    <citation type="journal article" date="2019" name="Int. J. Syst. Evol. Microbiol.">
        <title>The Global Catalogue of Microorganisms (GCM) 10K type strain sequencing project: providing services to taxonomists for standard genome sequencing and annotation.</title>
        <authorList>
            <consortium name="The Broad Institute Genomics Platform"/>
            <consortium name="The Broad Institute Genome Sequencing Center for Infectious Disease"/>
            <person name="Wu L."/>
            <person name="Ma J."/>
        </authorList>
    </citation>
    <scope>NUCLEOTIDE SEQUENCE [LARGE SCALE GENOMIC DNA]</scope>
    <source>
        <strain evidence="3">JCM 17440</strain>
    </source>
</reference>
<dbReference type="RefSeq" id="WP_344902244.1">
    <property type="nucleotide sequence ID" value="NZ_BAABAS010000020.1"/>
</dbReference>
<accession>A0ABP8CFV0</accession>
<evidence type="ECO:0000256" key="1">
    <source>
        <dbReference type="SAM" id="MobiDB-lite"/>
    </source>
</evidence>
<sequence>MTADPRRRPSRKVQRRARRRQAETGETYLAAAAAVEAEAERERGQRYLSRPSVPADLAAAIREAGLIPLEALPSEAADRPLGWDWWCRCQWCGRVISVRPEQSRLRGILIFQRTFPEADRHTKGVCTRMAFPPMIYNGLPSFDELKDFEQRALRATTRFTDQQNTQPPS</sequence>
<dbReference type="Proteomes" id="UP001501710">
    <property type="component" value="Unassembled WGS sequence"/>
</dbReference>
<protein>
    <submittedName>
        <fullName evidence="2">Uncharacterized protein</fullName>
    </submittedName>
</protein>
<keyword evidence="3" id="KW-1185">Reference proteome</keyword>
<dbReference type="EMBL" id="BAABAS010000020">
    <property type="protein sequence ID" value="GAA4238669.1"/>
    <property type="molecule type" value="Genomic_DNA"/>
</dbReference>
<evidence type="ECO:0000313" key="2">
    <source>
        <dbReference type="EMBL" id="GAA4238669.1"/>
    </source>
</evidence>
<proteinExistence type="predicted"/>
<evidence type="ECO:0000313" key="3">
    <source>
        <dbReference type="Proteomes" id="UP001501710"/>
    </source>
</evidence>
<feature type="compositionally biased region" description="Basic residues" evidence="1">
    <location>
        <begin position="8"/>
        <end position="19"/>
    </location>
</feature>